<dbReference type="InterPro" id="IPR029058">
    <property type="entry name" value="AB_hydrolase_fold"/>
</dbReference>
<gene>
    <name evidence="3" type="ORF">T440DRAFT_466324</name>
</gene>
<dbReference type="GO" id="GO:0016787">
    <property type="term" value="F:hydrolase activity"/>
    <property type="evidence" value="ECO:0007669"/>
    <property type="project" value="UniProtKB-KW"/>
</dbReference>
<dbReference type="InterPro" id="IPR000073">
    <property type="entry name" value="AB_hydrolase_1"/>
</dbReference>
<evidence type="ECO:0000256" key="1">
    <source>
        <dbReference type="SAM" id="MobiDB-lite"/>
    </source>
</evidence>
<name>A0A6A7BDD4_9PLEO</name>
<dbReference type="PANTHER" id="PTHR43194:SF2">
    <property type="entry name" value="PEROXISOMAL MEMBRANE PROTEIN LPX1"/>
    <property type="match status" value="1"/>
</dbReference>
<feature type="domain" description="AB hydrolase-1" evidence="2">
    <location>
        <begin position="76"/>
        <end position="205"/>
    </location>
</feature>
<dbReference type="PANTHER" id="PTHR43194">
    <property type="entry name" value="HYDROLASE ALPHA/BETA FOLD FAMILY"/>
    <property type="match status" value="1"/>
</dbReference>
<dbReference type="AlphaFoldDB" id="A0A6A7BDD4"/>
<keyword evidence="4" id="KW-1185">Reference proteome</keyword>
<feature type="region of interest" description="Disordered" evidence="1">
    <location>
        <begin position="1"/>
        <end position="23"/>
    </location>
</feature>
<sequence>MSIDHERLVLPRPGATNTPTAPPIAGPSEEAFTAAFGKLLPPAKFINTNYGNAAYYEILPSTVARATTVASTPERVLFIHGVQTPALGMLPLARALHSSIPNAHFVLVDLWGHGLSDTPLVAHEASLFHGLFDAVLDHLAWSTAHLVGFSFGGALTVGYVASRPSRVQSYTLVAPAGLIHSSQFTDEQRGYLRGNDETAAQKWVLSYLEGGELVVPSDWRDRVARGDIVAEAVREWQMCEHSGHTASIVAIFRDGGVMDNDRAFTAAVHTGIPSLAVLGELDLLCSAQQLDDLAFPNIKVVPQAGHGVVREQVPDVAGNILKFWMELG</sequence>
<protein>
    <submittedName>
        <fullName evidence="3">Alpha/beta-hydrolase</fullName>
    </submittedName>
</protein>
<evidence type="ECO:0000313" key="3">
    <source>
        <dbReference type="EMBL" id="KAF2852737.1"/>
    </source>
</evidence>
<reference evidence="3" key="1">
    <citation type="submission" date="2020-01" db="EMBL/GenBank/DDBJ databases">
        <authorList>
            <consortium name="DOE Joint Genome Institute"/>
            <person name="Haridas S."/>
            <person name="Albert R."/>
            <person name="Binder M."/>
            <person name="Bloem J."/>
            <person name="Labutti K."/>
            <person name="Salamov A."/>
            <person name="Andreopoulos B."/>
            <person name="Baker S.E."/>
            <person name="Barry K."/>
            <person name="Bills G."/>
            <person name="Bluhm B.H."/>
            <person name="Cannon C."/>
            <person name="Castanera R."/>
            <person name="Culley D.E."/>
            <person name="Daum C."/>
            <person name="Ezra D."/>
            <person name="Gonzalez J.B."/>
            <person name="Henrissat B."/>
            <person name="Kuo A."/>
            <person name="Liang C."/>
            <person name="Lipzen A."/>
            <person name="Lutzoni F."/>
            <person name="Magnuson J."/>
            <person name="Mondo S."/>
            <person name="Nolan M."/>
            <person name="Ohm R."/>
            <person name="Pangilinan J."/>
            <person name="Park H.-J."/>
            <person name="Ramirez L."/>
            <person name="Alfaro M."/>
            <person name="Sun H."/>
            <person name="Tritt A."/>
            <person name="Yoshinaga Y."/>
            <person name="Zwiers L.-H."/>
            <person name="Turgeon B.G."/>
            <person name="Goodwin S.B."/>
            <person name="Spatafora J.W."/>
            <person name="Crous P.W."/>
            <person name="Grigoriev I.V."/>
        </authorList>
    </citation>
    <scope>NUCLEOTIDE SEQUENCE</scope>
    <source>
        <strain evidence="3">IPT5</strain>
    </source>
</reference>
<dbReference type="Gene3D" id="3.40.50.1820">
    <property type="entry name" value="alpha/beta hydrolase"/>
    <property type="match status" value="1"/>
</dbReference>
<dbReference type="Proteomes" id="UP000799423">
    <property type="component" value="Unassembled WGS sequence"/>
</dbReference>
<accession>A0A6A7BDD4</accession>
<dbReference type="SUPFAM" id="SSF53474">
    <property type="entry name" value="alpha/beta-Hydrolases"/>
    <property type="match status" value="1"/>
</dbReference>
<dbReference type="OrthoDB" id="408373at2759"/>
<dbReference type="Pfam" id="PF00561">
    <property type="entry name" value="Abhydrolase_1"/>
    <property type="match status" value="1"/>
</dbReference>
<proteinExistence type="predicted"/>
<dbReference type="EMBL" id="MU006297">
    <property type="protein sequence ID" value="KAF2852737.1"/>
    <property type="molecule type" value="Genomic_DNA"/>
</dbReference>
<dbReference type="PRINTS" id="PR00111">
    <property type="entry name" value="ABHYDROLASE"/>
</dbReference>
<organism evidence="3 4">
    <name type="scientific">Plenodomus tracheiphilus IPT5</name>
    <dbReference type="NCBI Taxonomy" id="1408161"/>
    <lineage>
        <taxon>Eukaryota</taxon>
        <taxon>Fungi</taxon>
        <taxon>Dikarya</taxon>
        <taxon>Ascomycota</taxon>
        <taxon>Pezizomycotina</taxon>
        <taxon>Dothideomycetes</taxon>
        <taxon>Pleosporomycetidae</taxon>
        <taxon>Pleosporales</taxon>
        <taxon>Pleosporineae</taxon>
        <taxon>Leptosphaeriaceae</taxon>
        <taxon>Plenodomus</taxon>
    </lineage>
</organism>
<dbReference type="InterPro" id="IPR050228">
    <property type="entry name" value="Carboxylesterase_BioH"/>
</dbReference>
<evidence type="ECO:0000259" key="2">
    <source>
        <dbReference type="Pfam" id="PF00561"/>
    </source>
</evidence>
<evidence type="ECO:0000313" key="4">
    <source>
        <dbReference type="Proteomes" id="UP000799423"/>
    </source>
</evidence>
<keyword evidence="3" id="KW-0378">Hydrolase</keyword>